<proteinExistence type="predicted"/>
<dbReference type="AlphaFoldDB" id="A0AAF0FQT8"/>
<comment type="cofactor">
    <cofactor evidence="1">
        <name>Zn(2+)</name>
        <dbReference type="ChEBI" id="CHEBI:29105"/>
    </cofactor>
</comment>
<dbReference type="Gene3D" id="3.50.30.50">
    <property type="entry name" value="Putative cyclase"/>
    <property type="match status" value="1"/>
</dbReference>
<evidence type="ECO:0000256" key="6">
    <source>
        <dbReference type="ARBA" id="ARBA00022833"/>
    </source>
</evidence>
<comment type="pathway">
    <text evidence="2">Amino-acid degradation.</text>
</comment>
<keyword evidence="6" id="KW-0862">Zinc</keyword>
<dbReference type="EMBL" id="CP091092">
    <property type="protein sequence ID" value="WFN36141.1"/>
    <property type="molecule type" value="Genomic_DNA"/>
</dbReference>
<sequence>MPSYDITRELSESTIIYPGDPEIKINPIDDCGCRVSKVCFSSHSGTHIDAPSHYLKSAMTVDRIPVSVLTGEARVIDLTTVEGSIGRYDLKGKVLGAKRVLLKTAFSGKHVFEEDFPHITYEAAAYLKEQGVFLIGIDSPSIEMYKGDGSVHKILLMSNIVIIELLDLSVVNEGIYRMCALPLRFKGLDGSPARVILSDDNLLINPGIKR</sequence>
<reference evidence="8" key="1">
    <citation type="submission" date="2022-01" db="EMBL/GenBank/DDBJ databases">
        <title>Complete genome of Methanomicrobium antiquum DSM 21220.</title>
        <authorList>
            <person name="Chen S.-C."/>
            <person name="You Y.-T."/>
            <person name="Zhou Y.-Z."/>
            <person name="Lai M.-C."/>
        </authorList>
    </citation>
    <scope>NUCLEOTIDE SEQUENCE</scope>
    <source>
        <strain evidence="8">DSM 21220</strain>
    </source>
</reference>
<keyword evidence="5" id="KW-0378">Hydrolase</keyword>
<gene>
    <name evidence="8" type="ORF">L1994_08285</name>
</gene>
<dbReference type="InterPro" id="IPR007325">
    <property type="entry name" value="KFase/CYL"/>
</dbReference>
<evidence type="ECO:0000256" key="3">
    <source>
        <dbReference type="ARBA" id="ARBA00011738"/>
    </source>
</evidence>
<dbReference type="Pfam" id="PF04199">
    <property type="entry name" value="Cyclase"/>
    <property type="match status" value="1"/>
</dbReference>
<evidence type="ECO:0000256" key="2">
    <source>
        <dbReference type="ARBA" id="ARBA00005023"/>
    </source>
</evidence>
<dbReference type="SUPFAM" id="SSF102198">
    <property type="entry name" value="Putative cyclase"/>
    <property type="match status" value="1"/>
</dbReference>
<name>A0AAF0FQT8_9EURY</name>
<protein>
    <submittedName>
        <fullName evidence="8">Cyclase family protein</fullName>
    </submittedName>
</protein>
<evidence type="ECO:0000256" key="5">
    <source>
        <dbReference type="ARBA" id="ARBA00022801"/>
    </source>
</evidence>
<dbReference type="KEGG" id="manq:L1994_08285"/>
<dbReference type="Proteomes" id="UP001218895">
    <property type="component" value="Chromosome"/>
</dbReference>
<evidence type="ECO:0000256" key="1">
    <source>
        <dbReference type="ARBA" id="ARBA00001947"/>
    </source>
</evidence>
<organism evidence="8 9">
    <name type="scientific">Methanomicrobium antiquum</name>
    <dbReference type="NCBI Taxonomy" id="487686"/>
    <lineage>
        <taxon>Archaea</taxon>
        <taxon>Methanobacteriati</taxon>
        <taxon>Methanobacteriota</taxon>
        <taxon>Stenosarchaea group</taxon>
        <taxon>Methanomicrobia</taxon>
        <taxon>Methanomicrobiales</taxon>
        <taxon>Methanomicrobiaceae</taxon>
        <taxon>Methanomicrobium</taxon>
    </lineage>
</organism>
<dbReference type="InterPro" id="IPR037175">
    <property type="entry name" value="KFase_sf"/>
</dbReference>
<evidence type="ECO:0000313" key="9">
    <source>
        <dbReference type="Proteomes" id="UP001218895"/>
    </source>
</evidence>
<comment type="subunit">
    <text evidence="3">Homodimer.</text>
</comment>
<evidence type="ECO:0000313" key="8">
    <source>
        <dbReference type="EMBL" id="WFN36141.1"/>
    </source>
</evidence>
<keyword evidence="7" id="KW-0823">Tryptophan catabolism</keyword>
<dbReference type="GO" id="GO:0004061">
    <property type="term" value="F:arylformamidase activity"/>
    <property type="evidence" value="ECO:0007669"/>
    <property type="project" value="InterPro"/>
</dbReference>
<dbReference type="GO" id="GO:0046872">
    <property type="term" value="F:metal ion binding"/>
    <property type="evidence" value="ECO:0007669"/>
    <property type="project" value="UniProtKB-KW"/>
</dbReference>
<dbReference type="GeneID" id="79950389"/>
<dbReference type="PANTHER" id="PTHR31118">
    <property type="entry name" value="CYCLASE-LIKE PROTEIN 2"/>
    <property type="match status" value="1"/>
</dbReference>
<keyword evidence="9" id="KW-1185">Reference proteome</keyword>
<keyword evidence="4" id="KW-0479">Metal-binding</keyword>
<dbReference type="RefSeq" id="WP_278098980.1">
    <property type="nucleotide sequence ID" value="NZ_CP091092.1"/>
</dbReference>
<dbReference type="PANTHER" id="PTHR31118:SF12">
    <property type="entry name" value="CYCLASE-LIKE PROTEIN 2"/>
    <property type="match status" value="1"/>
</dbReference>
<accession>A0AAF0FQT8</accession>
<dbReference type="FunFam" id="3.50.30.50:FF:000001">
    <property type="entry name" value="Kynurenine formamidase"/>
    <property type="match status" value="1"/>
</dbReference>
<dbReference type="GO" id="GO:0019441">
    <property type="term" value="P:L-tryptophan catabolic process to kynurenine"/>
    <property type="evidence" value="ECO:0007669"/>
    <property type="project" value="InterPro"/>
</dbReference>
<evidence type="ECO:0000256" key="4">
    <source>
        <dbReference type="ARBA" id="ARBA00022723"/>
    </source>
</evidence>
<evidence type="ECO:0000256" key="7">
    <source>
        <dbReference type="ARBA" id="ARBA00023079"/>
    </source>
</evidence>